<dbReference type="AlphaFoldDB" id="A0A2M8GL26"/>
<dbReference type="Pfam" id="PF00535">
    <property type="entry name" value="Glycos_transf_2"/>
    <property type="match status" value="1"/>
</dbReference>
<organism evidence="5 6">
    <name type="scientific">Candidatus Roizmanbacteria bacterium CG_4_8_14_3_um_filter_36_10</name>
    <dbReference type="NCBI Taxonomy" id="1974834"/>
    <lineage>
        <taxon>Bacteria</taxon>
        <taxon>Candidatus Roizmaniibacteriota</taxon>
    </lineage>
</organism>
<comment type="similarity">
    <text evidence="1">Belongs to the glycosyltransferase 2 family.</text>
</comment>
<proteinExistence type="inferred from homology"/>
<dbReference type="InterPro" id="IPR029044">
    <property type="entry name" value="Nucleotide-diphossugar_trans"/>
</dbReference>
<dbReference type="PANTHER" id="PTHR43179:SF12">
    <property type="entry name" value="GALACTOFURANOSYLTRANSFERASE GLFT2"/>
    <property type="match status" value="1"/>
</dbReference>
<name>A0A2M8GL26_9BACT</name>
<evidence type="ECO:0000313" key="6">
    <source>
        <dbReference type="Proteomes" id="UP000229370"/>
    </source>
</evidence>
<keyword evidence="3" id="KW-0808">Transferase</keyword>
<feature type="domain" description="Glycosyltransferase 2-like" evidence="4">
    <location>
        <begin position="8"/>
        <end position="127"/>
    </location>
</feature>
<dbReference type="Gene3D" id="3.90.550.10">
    <property type="entry name" value="Spore Coat Polysaccharide Biosynthesis Protein SpsA, Chain A"/>
    <property type="match status" value="1"/>
</dbReference>
<dbReference type="PANTHER" id="PTHR43179">
    <property type="entry name" value="RHAMNOSYLTRANSFERASE WBBL"/>
    <property type="match status" value="1"/>
</dbReference>
<dbReference type="InterPro" id="IPR001173">
    <property type="entry name" value="Glyco_trans_2-like"/>
</dbReference>
<evidence type="ECO:0000313" key="5">
    <source>
        <dbReference type="EMBL" id="PJC81263.1"/>
    </source>
</evidence>
<gene>
    <name evidence="5" type="ORF">CO007_05575</name>
</gene>
<dbReference type="EMBL" id="PFQK01000096">
    <property type="protein sequence ID" value="PJC81263.1"/>
    <property type="molecule type" value="Genomic_DNA"/>
</dbReference>
<accession>A0A2M8GL26</accession>
<dbReference type="SUPFAM" id="SSF53448">
    <property type="entry name" value="Nucleotide-diphospho-sugar transferases"/>
    <property type="match status" value="1"/>
</dbReference>
<comment type="caution">
    <text evidence="5">The sequence shown here is derived from an EMBL/GenBank/DDBJ whole genome shotgun (WGS) entry which is preliminary data.</text>
</comment>
<dbReference type="Proteomes" id="UP000229370">
    <property type="component" value="Unassembled WGS sequence"/>
</dbReference>
<keyword evidence="2" id="KW-0328">Glycosyltransferase</keyword>
<evidence type="ECO:0000259" key="4">
    <source>
        <dbReference type="Pfam" id="PF00535"/>
    </source>
</evidence>
<protein>
    <recommendedName>
        <fullName evidence="4">Glycosyltransferase 2-like domain-containing protein</fullName>
    </recommendedName>
</protein>
<reference evidence="6" key="1">
    <citation type="submission" date="2017-09" db="EMBL/GenBank/DDBJ databases">
        <title>Depth-based differentiation of microbial function through sediment-hosted aquifers and enrichment of novel symbionts in the deep terrestrial subsurface.</title>
        <authorList>
            <person name="Probst A.J."/>
            <person name="Ladd B."/>
            <person name="Jarett J.K."/>
            <person name="Geller-Mcgrath D.E."/>
            <person name="Sieber C.M.K."/>
            <person name="Emerson J.B."/>
            <person name="Anantharaman K."/>
            <person name="Thomas B.C."/>
            <person name="Malmstrom R."/>
            <person name="Stieglmeier M."/>
            <person name="Klingl A."/>
            <person name="Woyke T."/>
            <person name="Ryan C.M."/>
            <person name="Banfield J.F."/>
        </authorList>
    </citation>
    <scope>NUCLEOTIDE SEQUENCE [LARGE SCALE GENOMIC DNA]</scope>
</reference>
<dbReference type="GO" id="GO:0016757">
    <property type="term" value="F:glycosyltransferase activity"/>
    <property type="evidence" value="ECO:0007669"/>
    <property type="project" value="UniProtKB-KW"/>
</dbReference>
<evidence type="ECO:0000256" key="1">
    <source>
        <dbReference type="ARBA" id="ARBA00006739"/>
    </source>
</evidence>
<evidence type="ECO:0000256" key="3">
    <source>
        <dbReference type="ARBA" id="ARBA00022679"/>
    </source>
</evidence>
<sequence length="361" mass="42111">MRTPLVAVLVLCTNEKKFLKGVVDSLLKQTYNNLRIYILDNNSEDGSKEIISNLSPRGRSSFGRKYQTSNLTSIYFKSNLGYAKANNIGLRRAFGDGADLCLVLNCDTVLKKDCVEELVESYLEKKKEEIKVGLIQPVILLANDRKKINGVGNAIHYLGFGYCQDYLKSYKKQSVDKEIYSVSGAAMLMTREYFRQVSGFDEEFFMTGEDQDISWRGLLYGYRHFLSQGAQIYHYYQFGRHKLNKYREEKNRLMMLLKNYSVKSLILLSPMLVVNELALILYSLFEGWFFLKIKTYWAILVNSKTILKNRKIIQAKRVVNDKILFSRFKAVIHFNPINNFIIQNLANPVYWFYYHLVYIFI</sequence>
<evidence type="ECO:0000256" key="2">
    <source>
        <dbReference type="ARBA" id="ARBA00022676"/>
    </source>
</evidence>